<organism evidence="1 2">
    <name type="scientific">Polaribacter pacificus</name>
    <dbReference type="NCBI Taxonomy" id="1775173"/>
    <lineage>
        <taxon>Bacteria</taxon>
        <taxon>Pseudomonadati</taxon>
        <taxon>Bacteroidota</taxon>
        <taxon>Flavobacteriia</taxon>
        <taxon>Flavobacteriales</taxon>
        <taxon>Flavobacteriaceae</taxon>
    </lineage>
</organism>
<reference evidence="1" key="2">
    <citation type="submission" date="2020-09" db="EMBL/GenBank/DDBJ databases">
        <authorList>
            <person name="Sun Q."/>
            <person name="Zhou Y."/>
        </authorList>
    </citation>
    <scope>NUCLEOTIDE SEQUENCE</scope>
    <source>
        <strain evidence="1">CGMCC 1.15763</strain>
    </source>
</reference>
<comment type="caution">
    <text evidence="1">The sequence shown here is derived from an EMBL/GenBank/DDBJ whole genome shotgun (WGS) entry which is preliminary data.</text>
</comment>
<evidence type="ECO:0000313" key="2">
    <source>
        <dbReference type="Proteomes" id="UP000633278"/>
    </source>
</evidence>
<evidence type="ECO:0000313" key="1">
    <source>
        <dbReference type="EMBL" id="GGG97214.1"/>
    </source>
</evidence>
<name>A0A917HZH8_9FLAO</name>
<accession>A0A917HZH8</accession>
<sequence>MKKLIVLITIILIASCNTETKPQKPQFLLGKWIRTNDKPGSTTYEIWNNNFTGLGFTLKEQDTVFKEILSIVSINNTLSLKVEGVNETATMFKITSQTDSSFVAENPTHDFPTKIRYWLENKQLKAHVSNDDFGIDFVFEKIK</sequence>
<dbReference type="RefSeq" id="WP_188598549.1">
    <property type="nucleotide sequence ID" value="NZ_BMJW01000001.1"/>
</dbReference>
<gene>
    <name evidence="1" type="ORF">GCM10011416_14010</name>
</gene>
<dbReference type="PROSITE" id="PS51257">
    <property type="entry name" value="PROKAR_LIPOPROTEIN"/>
    <property type="match status" value="1"/>
</dbReference>
<protein>
    <submittedName>
        <fullName evidence="1">Uncharacterized protein</fullName>
    </submittedName>
</protein>
<dbReference type="Proteomes" id="UP000633278">
    <property type="component" value="Unassembled WGS sequence"/>
</dbReference>
<proteinExistence type="predicted"/>
<keyword evidence="2" id="KW-1185">Reference proteome</keyword>
<dbReference type="EMBL" id="BMJW01000001">
    <property type="protein sequence ID" value="GGG97214.1"/>
    <property type="molecule type" value="Genomic_DNA"/>
</dbReference>
<reference evidence="1" key="1">
    <citation type="journal article" date="2014" name="Int. J. Syst. Evol. Microbiol.">
        <title>Complete genome sequence of Corynebacterium casei LMG S-19264T (=DSM 44701T), isolated from a smear-ripened cheese.</title>
        <authorList>
            <consortium name="US DOE Joint Genome Institute (JGI-PGF)"/>
            <person name="Walter F."/>
            <person name="Albersmeier A."/>
            <person name="Kalinowski J."/>
            <person name="Ruckert C."/>
        </authorList>
    </citation>
    <scope>NUCLEOTIDE SEQUENCE</scope>
    <source>
        <strain evidence="1">CGMCC 1.15763</strain>
    </source>
</reference>
<dbReference type="AlphaFoldDB" id="A0A917HZH8"/>